<proteinExistence type="inferred from homology"/>
<evidence type="ECO:0000256" key="2">
    <source>
        <dbReference type="ARBA" id="ARBA00038358"/>
    </source>
</evidence>
<dbReference type="PANTHER" id="PTHR36845">
    <property type="entry name" value="HYDROLASE, PUTATIVE (AFU_ORTHOLOGUE AFUA_7G05090)-RELATED"/>
    <property type="match status" value="1"/>
</dbReference>
<comment type="similarity">
    <text evidence="2">Belongs to the glycosyl hydrolase 88 family.</text>
</comment>
<dbReference type="GO" id="GO:0000272">
    <property type="term" value="P:polysaccharide catabolic process"/>
    <property type="evidence" value="ECO:0007669"/>
    <property type="project" value="TreeGrafter"/>
</dbReference>
<evidence type="ECO:0000313" key="3">
    <source>
        <dbReference type="EMBL" id="CCO21443.1"/>
    </source>
</evidence>
<name>S0DE30_9ZZZZ</name>
<dbReference type="PANTHER" id="PTHR36845:SF1">
    <property type="entry name" value="HYDROLASE, PUTATIVE (AFU_ORTHOLOGUE AFUA_7G05090)-RELATED"/>
    <property type="match status" value="1"/>
</dbReference>
<protein>
    <submittedName>
        <fullName evidence="3">Glycoside hydrolase family 88 protein</fullName>
    </submittedName>
</protein>
<keyword evidence="1 3" id="KW-0378">Hydrolase</keyword>
<accession>S0DE30</accession>
<dbReference type="InterPro" id="IPR008928">
    <property type="entry name" value="6-hairpin_glycosidase_sf"/>
</dbReference>
<dbReference type="GO" id="GO:0052757">
    <property type="term" value="F:chondroitin hydrolase activity"/>
    <property type="evidence" value="ECO:0007669"/>
    <property type="project" value="TreeGrafter"/>
</dbReference>
<dbReference type="Gene3D" id="1.50.10.10">
    <property type="match status" value="1"/>
</dbReference>
<reference evidence="3" key="1">
    <citation type="submission" date="2012-10" db="EMBL/GenBank/DDBJ databases">
        <authorList>
            <person name="Sandrine L."/>
        </authorList>
    </citation>
    <scope>NUCLEOTIDE SEQUENCE</scope>
</reference>
<dbReference type="SUPFAM" id="SSF48208">
    <property type="entry name" value="Six-hairpin glycosidases"/>
    <property type="match status" value="1"/>
</dbReference>
<sequence length="463" mass="51614">MILTLMHECLFRDKIITLYLEKQILIMKKTFLLLCAAALFPSALFATDPGKPAVQPLSTVIEGALRTAGQQYLSMAEKYIPQEGRLPRSFAGGRDLSSDSRWWCSGFFPGTLWYLYENSGDGKVLDAARLFTGRVEREKHTTNNHDVGFMLFCSFGNGLRLTGEELYEEVLLTGARSLATRFDPAVGLIRSWDHNRQRWQYPVIIDNMMNLELMMWAADYAAAKGYQDAETFRCIALSHADSTMLNHFRPDYGTCHVVSYDPATGGVELRETHQGYADHSTWSRGEAWALYGYTMMYRVTGEERYLRQAQNIAGFIIDHPRMPADYIPYWDFDAPGIPVADPVADPVVASADAATPVPPRDASAAAIMASALIELADHSSPASPELAAEYMRVAETQVRTLASPEYTAPVGENGNFILMHSTGAFPLGSEIDVPLTYADYYFVEALTRLNRVETRSASPRTAF</sequence>
<evidence type="ECO:0000256" key="1">
    <source>
        <dbReference type="ARBA" id="ARBA00022801"/>
    </source>
</evidence>
<gene>
    <name evidence="3" type="ORF">BN138_631</name>
</gene>
<organism evidence="3">
    <name type="scientific">termite gut metagenome</name>
    <dbReference type="NCBI Taxonomy" id="433724"/>
    <lineage>
        <taxon>unclassified sequences</taxon>
        <taxon>metagenomes</taxon>
        <taxon>organismal metagenomes</taxon>
    </lineage>
</organism>
<dbReference type="InterPro" id="IPR052369">
    <property type="entry name" value="UG_Glycosaminoglycan_Hydrolase"/>
</dbReference>
<dbReference type="AlphaFoldDB" id="S0DE30"/>
<reference evidence="3" key="2">
    <citation type="journal article" date="2013" name="Biotechnol. Biofuels">
        <title>Mining for hemicellulases in the fungus-growing termite Pseudacanthotermes militaris using functional metagenomics.</title>
        <authorList>
            <person name="Bastien G."/>
            <person name="Arnal G."/>
            <person name="Bozonnet S."/>
            <person name="Laguerre S."/>
            <person name="Ferreira F."/>
            <person name="Faure R."/>
            <person name="Henrissat B."/>
            <person name="Lefevre F."/>
            <person name="Robe P."/>
            <person name="Bouchez O."/>
            <person name="Noirot C."/>
            <person name="Dumon C."/>
            <person name="O'Donohue M."/>
        </authorList>
    </citation>
    <scope>NUCLEOTIDE SEQUENCE</scope>
</reference>
<dbReference type="InterPro" id="IPR012341">
    <property type="entry name" value="6hp_glycosidase-like_sf"/>
</dbReference>
<dbReference type="EMBL" id="HF548303">
    <property type="protein sequence ID" value="CCO21443.1"/>
    <property type="molecule type" value="Genomic_DNA"/>
</dbReference>